<evidence type="ECO:0000259" key="1">
    <source>
        <dbReference type="Pfam" id="PF07748"/>
    </source>
</evidence>
<dbReference type="Pfam" id="PF07748">
    <property type="entry name" value="Glyco_hydro_38C"/>
    <property type="match status" value="1"/>
</dbReference>
<gene>
    <name evidence="2" type="primary">Man2c1</name>
    <name evidence="2" type="ORF">CEXT_516401</name>
</gene>
<dbReference type="GO" id="GO:0006013">
    <property type="term" value="P:mannose metabolic process"/>
    <property type="evidence" value="ECO:0007669"/>
    <property type="project" value="InterPro"/>
</dbReference>
<accession>A0AAV4SLE3</accession>
<dbReference type="GO" id="GO:0009313">
    <property type="term" value="P:oligosaccharide catabolic process"/>
    <property type="evidence" value="ECO:0007669"/>
    <property type="project" value="TreeGrafter"/>
</dbReference>
<dbReference type="InterPro" id="IPR011013">
    <property type="entry name" value="Gal_mutarotase_sf_dom"/>
</dbReference>
<reference evidence="2 3" key="1">
    <citation type="submission" date="2021-06" db="EMBL/GenBank/DDBJ databases">
        <title>Caerostris extrusa draft genome.</title>
        <authorList>
            <person name="Kono N."/>
            <person name="Arakawa K."/>
        </authorList>
    </citation>
    <scope>NUCLEOTIDE SEQUENCE [LARGE SCALE GENOMIC DNA]</scope>
</reference>
<name>A0AAV4SLE3_CAEEX</name>
<dbReference type="Proteomes" id="UP001054945">
    <property type="component" value="Unassembled WGS sequence"/>
</dbReference>
<sequence length="209" mass="23654">MVPCRHARIFDFTIYTPGSILLAELGFEIYYCLLAVYLELSNCGLVCGHKWVDLSEYDWGVSILNKSKYGHSVRGNKMYLSLLRSPKSPDAKADMGKHIITYAIMPHSKTFQQAGVIQQAYQLNYPLHIFPTSHLAKPGASHYVTNAHRVLPLEMHESLSWFQAVLPSLRAIGGDPAIVIETVKKAEDRDDCLVVRMYESFLVVVFMLF</sequence>
<comment type="caution">
    <text evidence="2">The sequence shown here is derived from an EMBL/GenBank/DDBJ whole genome shotgun (WGS) entry which is preliminary data.</text>
</comment>
<evidence type="ECO:0000313" key="2">
    <source>
        <dbReference type="EMBL" id="GIY33122.1"/>
    </source>
</evidence>
<dbReference type="GO" id="GO:0030246">
    <property type="term" value="F:carbohydrate binding"/>
    <property type="evidence" value="ECO:0007669"/>
    <property type="project" value="InterPro"/>
</dbReference>
<keyword evidence="3" id="KW-1185">Reference proteome</keyword>
<protein>
    <submittedName>
        <fullName evidence="2">Alpha-mannosidase 2C1</fullName>
    </submittedName>
</protein>
<evidence type="ECO:0000313" key="3">
    <source>
        <dbReference type="Proteomes" id="UP001054945"/>
    </source>
</evidence>
<dbReference type="Gene3D" id="2.70.98.30">
    <property type="entry name" value="Golgi alpha-mannosidase II, domain 4"/>
    <property type="match status" value="1"/>
</dbReference>
<dbReference type="EMBL" id="BPLR01009594">
    <property type="protein sequence ID" value="GIY33122.1"/>
    <property type="molecule type" value="Genomic_DNA"/>
</dbReference>
<dbReference type="PANTHER" id="PTHR46017">
    <property type="entry name" value="ALPHA-MANNOSIDASE 2C1"/>
    <property type="match status" value="1"/>
</dbReference>
<dbReference type="PANTHER" id="PTHR46017:SF1">
    <property type="entry name" value="ALPHA-MANNOSIDASE 2C1"/>
    <property type="match status" value="1"/>
</dbReference>
<feature type="domain" description="Glycosyl hydrolase family 38 C-terminal" evidence="1">
    <location>
        <begin position="46"/>
        <end position="91"/>
    </location>
</feature>
<proteinExistence type="predicted"/>
<dbReference type="GO" id="GO:0004559">
    <property type="term" value="F:alpha-mannosidase activity"/>
    <property type="evidence" value="ECO:0007669"/>
    <property type="project" value="InterPro"/>
</dbReference>
<dbReference type="InterPro" id="IPR011682">
    <property type="entry name" value="Glyco_hydro_38_C"/>
</dbReference>
<dbReference type="SUPFAM" id="SSF74650">
    <property type="entry name" value="Galactose mutarotase-like"/>
    <property type="match status" value="1"/>
</dbReference>
<dbReference type="AlphaFoldDB" id="A0AAV4SLE3"/>
<organism evidence="2 3">
    <name type="scientific">Caerostris extrusa</name>
    <name type="common">Bark spider</name>
    <name type="synonym">Caerostris bankana</name>
    <dbReference type="NCBI Taxonomy" id="172846"/>
    <lineage>
        <taxon>Eukaryota</taxon>
        <taxon>Metazoa</taxon>
        <taxon>Ecdysozoa</taxon>
        <taxon>Arthropoda</taxon>
        <taxon>Chelicerata</taxon>
        <taxon>Arachnida</taxon>
        <taxon>Araneae</taxon>
        <taxon>Araneomorphae</taxon>
        <taxon>Entelegynae</taxon>
        <taxon>Araneoidea</taxon>
        <taxon>Araneidae</taxon>
        <taxon>Caerostris</taxon>
    </lineage>
</organism>